<sequence>MLQMVSAMMLQNIANPTNTTPHTRLRRTGSISVLSFSYDIRQFHVIDITYHIVTTNCSNHQVQINLNYG</sequence>
<dbReference type="Proteomes" id="UP000507695">
    <property type="component" value="Unassembled WGS sequence"/>
</dbReference>
<protein>
    <submittedName>
        <fullName evidence="1">Uncharacterized protein</fullName>
    </submittedName>
</protein>
<organism evidence="1">
    <name type="scientific">Klebsiella pneumoniae</name>
    <dbReference type="NCBI Taxonomy" id="573"/>
    <lineage>
        <taxon>Bacteria</taxon>
        <taxon>Pseudomonadati</taxon>
        <taxon>Pseudomonadota</taxon>
        <taxon>Gammaproteobacteria</taxon>
        <taxon>Enterobacterales</taxon>
        <taxon>Enterobacteriaceae</taxon>
        <taxon>Klebsiella/Raoultella group</taxon>
        <taxon>Klebsiella</taxon>
        <taxon>Klebsiella pneumoniae complex</taxon>
    </lineage>
</organism>
<evidence type="ECO:0000313" key="1">
    <source>
        <dbReference type="EMBL" id="VTM54979.1"/>
    </source>
</evidence>
<name>A0A4P0Y4D3_KLEPN</name>
<dbReference type="AlphaFoldDB" id="A0A4P0Y4D3"/>
<reference evidence="1" key="1">
    <citation type="submission" date="2019-04" db="EMBL/GenBank/DDBJ databases">
        <authorList>
            <consortium name="Pathogen Informatics"/>
        </authorList>
    </citation>
    <scope>NUCLEOTIDE SEQUENCE</scope>
    <source>
        <strain evidence="1">NCTC9183</strain>
    </source>
</reference>
<accession>A0A4P0Y4D3</accession>
<gene>
    <name evidence="1" type="ORF">NCTC9183_03298</name>
</gene>
<dbReference type="EMBL" id="CABDVL010000003">
    <property type="protein sequence ID" value="VTM54979.1"/>
    <property type="molecule type" value="Genomic_DNA"/>
</dbReference>
<proteinExistence type="predicted"/>